<dbReference type="InterPro" id="IPR006128">
    <property type="entry name" value="Lipoprotein_PsaA-like"/>
</dbReference>
<keyword evidence="2 4" id="KW-0813">Transport</keyword>
<dbReference type="PROSITE" id="PS51257">
    <property type="entry name" value="PROKAR_LIPOPROTEIN"/>
    <property type="match status" value="1"/>
</dbReference>
<keyword evidence="3 5" id="KW-0732">Signal</keyword>
<comment type="similarity">
    <text evidence="1 4">Belongs to the bacterial solute-binding protein 9 family.</text>
</comment>
<dbReference type="InterPro" id="IPR050492">
    <property type="entry name" value="Bact_metal-bind_prot9"/>
</dbReference>
<dbReference type="RefSeq" id="WP_131013163.1">
    <property type="nucleotide sequence ID" value="NZ_SIRE01000006.1"/>
</dbReference>
<evidence type="ECO:0000313" key="7">
    <source>
        <dbReference type="Proteomes" id="UP000293142"/>
    </source>
</evidence>
<dbReference type="SUPFAM" id="SSF53807">
    <property type="entry name" value="Helical backbone' metal receptor"/>
    <property type="match status" value="1"/>
</dbReference>
<dbReference type="PANTHER" id="PTHR42953:SF3">
    <property type="entry name" value="HIGH-AFFINITY ZINC UPTAKE SYSTEM PROTEIN ZNUA"/>
    <property type="match status" value="1"/>
</dbReference>
<evidence type="ECO:0000256" key="3">
    <source>
        <dbReference type="ARBA" id="ARBA00022729"/>
    </source>
</evidence>
<dbReference type="InterPro" id="IPR006129">
    <property type="entry name" value="AdhesinB"/>
</dbReference>
<organism evidence="6 7">
    <name type="scientific">Paenibacillus thalictri</name>
    <dbReference type="NCBI Taxonomy" id="2527873"/>
    <lineage>
        <taxon>Bacteria</taxon>
        <taxon>Bacillati</taxon>
        <taxon>Bacillota</taxon>
        <taxon>Bacilli</taxon>
        <taxon>Bacillales</taxon>
        <taxon>Paenibacillaceae</taxon>
        <taxon>Paenibacillus</taxon>
    </lineage>
</organism>
<dbReference type="Pfam" id="PF01297">
    <property type="entry name" value="ZnuA"/>
    <property type="match status" value="1"/>
</dbReference>
<dbReference type="PRINTS" id="PR00690">
    <property type="entry name" value="ADHESNFAMILY"/>
</dbReference>
<feature type="signal peptide" evidence="5">
    <location>
        <begin position="1"/>
        <end position="24"/>
    </location>
</feature>
<comment type="caution">
    <text evidence="6">The sequence shown here is derived from an EMBL/GenBank/DDBJ whole genome shotgun (WGS) entry which is preliminary data.</text>
</comment>
<dbReference type="GO" id="GO:0046872">
    <property type="term" value="F:metal ion binding"/>
    <property type="evidence" value="ECO:0007669"/>
    <property type="project" value="InterPro"/>
</dbReference>
<evidence type="ECO:0000256" key="2">
    <source>
        <dbReference type="ARBA" id="ARBA00022448"/>
    </source>
</evidence>
<dbReference type="Proteomes" id="UP000293142">
    <property type="component" value="Unassembled WGS sequence"/>
</dbReference>
<gene>
    <name evidence="6" type="ORF">EYB31_10020</name>
</gene>
<dbReference type="OrthoDB" id="9810636at2"/>
<dbReference type="PRINTS" id="PR00691">
    <property type="entry name" value="ADHESINB"/>
</dbReference>
<reference evidence="6 7" key="1">
    <citation type="submission" date="2019-02" db="EMBL/GenBank/DDBJ databases">
        <title>Paenibacillus sp. nov., isolated from surface-sterilized tissue of Thalictrum simplex L.</title>
        <authorList>
            <person name="Tuo L."/>
        </authorList>
    </citation>
    <scope>NUCLEOTIDE SEQUENCE [LARGE SCALE GENOMIC DNA]</scope>
    <source>
        <strain evidence="6 7">N2SHLJ1</strain>
    </source>
</reference>
<dbReference type="AlphaFoldDB" id="A0A4Q9DSP4"/>
<proteinExistence type="inferred from homology"/>
<evidence type="ECO:0000313" key="6">
    <source>
        <dbReference type="EMBL" id="TBL79917.1"/>
    </source>
</evidence>
<dbReference type="InterPro" id="IPR006127">
    <property type="entry name" value="ZnuA-like"/>
</dbReference>
<evidence type="ECO:0000256" key="4">
    <source>
        <dbReference type="RuleBase" id="RU003512"/>
    </source>
</evidence>
<sequence length="314" mass="34705">MIRKPVLILLILLLTGALTLTACGAPKQGIVAGKVNVIVSFYPLYDFTQKIGGDHVNVMNLVPAGVEPHDWSPKSRDMKNLTQADLFVYLGAGFEGWVNDFLGSLKPDAKVKPVETSKGLNLIRAAEEDHEHGHKDDAHEGEWDPHAWLSPVNAQKMALVIKDALVKADPANQADYEKNYAAYAEQLAKLHEEYKQALAPLPKKEIVVSHSAFGYLCKEYGLTQRAIMGLSPDAEPTSKDIQQINAFIKEHGVKYIFFEELVSDKLAKTLAKDAGIETLVLNPLEGLNEDQLKSGEDYVSVMKTNLKYLIKALQ</sequence>
<dbReference type="CDD" id="cd01017">
    <property type="entry name" value="AdcA"/>
    <property type="match status" value="1"/>
</dbReference>
<evidence type="ECO:0000256" key="5">
    <source>
        <dbReference type="SAM" id="SignalP"/>
    </source>
</evidence>
<accession>A0A4Q9DSP4</accession>
<protein>
    <submittedName>
        <fullName evidence="6">ABC transporter substrate-binding protein</fullName>
    </submittedName>
</protein>
<name>A0A4Q9DSP4_9BACL</name>
<evidence type="ECO:0000256" key="1">
    <source>
        <dbReference type="ARBA" id="ARBA00011028"/>
    </source>
</evidence>
<keyword evidence="7" id="KW-1185">Reference proteome</keyword>
<dbReference type="GO" id="GO:0007155">
    <property type="term" value="P:cell adhesion"/>
    <property type="evidence" value="ECO:0007669"/>
    <property type="project" value="InterPro"/>
</dbReference>
<dbReference type="Gene3D" id="3.40.50.1980">
    <property type="entry name" value="Nitrogenase molybdenum iron protein domain"/>
    <property type="match status" value="2"/>
</dbReference>
<feature type="chain" id="PRO_5020851592" evidence="5">
    <location>
        <begin position="25"/>
        <end position="314"/>
    </location>
</feature>
<dbReference type="EMBL" id="SIRE01000006">
    <property type="protein sequence ID" value="TBL79917.1"/>
    <property type="molecule type" value="Genomic_DNA"/>
</dbReference>
<dbReference type="PANTHER" id="PTHR42953">
    <property type="entry name" value="HIGH-AFFINITY ZINC UPTAKE SYSTEM PROTEIN ZNUA-RELATED"/>
    <property type="match status" value="1"/>
</dbReference>
<dbReference type="GO" id="GO:0030001">
    <property type="term" value="P:metal ion transport"/>
    <property type="evidence" value="ECO:0007669"/>
    <property type="project" value="InterPro"/>
</dbReference>